<dbReference type="RefSeq" id="WP_066398111.1">
    <property type="nucleotide sequence ID" value="NZ_JAGIKZ010000019.1"/>
</dbReference>
<evidence type="ECO:0000313" key="2">
    <source>
        <dbReference type="Proteomes" id="UP001519293"/>
    </source>
</evidence>
<reference evidence="1 2" key="1">
    <citation type="submission" date="2021-03" db="EMBL/GenBank/DDBJ databases">
        <title>Genomic Encyclopedia of Type Strains, Phase IV (KMG-IV): sequencing the most valuable type-strain genomes for metagenomic binning, comparative biology and taxonomic classification.</title>
        <authorList>
            <person name="Goeker M."/>
        </authorList>
    </citation>
    <scope>NUCLEOTIDE SEQUENCE [LARGE SCALE GENOMIC DNA]</scope>
    <source>
        <strain evidence="1 2">DSM 26675</strain>
    </source>
</reference>
<comment type="caution">
    <text evidence="1">The sequence shown here is derived from an EMBL/GenBank/DDBJ whole genome shotgun (WGS) entry which is preliminary data.</text>
</comment>
<proteinExistence type="predicted"/>
<name>A0ABS4RIY0_9BACI</name>
<keyword evidence="2" id="KW-1185">Reference proteome</keyword>
<gene>
    <name evidence="1" type="ORF">J2Z40_002940</name>
</gene>
<dbReference type="EMBL" id="JAGIKZ010000019">
    <property type="protein sequence ID" value="MBP2242366.1"/>
    <property type="molecule type" value="Genomic_DNA"/>
</dbReference>
<protein>
    <recommendedName>
        <fullName evidence="3">Type II toxin-antitoxin system RelE/ParE family toxin</fullName>
    </recommendedName>
</protein>
<organism evidence="1 2">
    <name type="scientific">Cytobacillus eiseniae</name>
    <dbReference type="NCBI Taxonomy" id="762947"/>
    <lineage>
        <taxon>Bacteria</taxon>
        <taxon>Bacillati</taxon>
        <taxon>Bacillota</taxon>
        <taxon>Bacilli</taxon>
        <taxon>Bacillales</taxon>
        <taxon>Bacillaceae</taxon>
        <taxon>Cytobacillus</taxon>
    </lineage>
</organism>
<evidence type="ECO:0008006" key="3">
    <source>
        <dbReference type="Google" id="ProtNLM"/>
    </source>
</evidence>
<accession>A0ABS4RIY0</accession>
<dbReference type="Proteomes" id="UP001519293">
    <property type="component" value="Unassembled WGS sequence"/>
</dbReference>
<evidence type="ECO:0000313" key="1">
    <source>
        <dbReference type="EMBL" id="MBP2242366.1"/>
    </source>
</evidence>
<sequence>MKVLWRKSAIESLIELDLWRKGIELSSIAVYLKDTIQAYFERQDFSIYIPGRQVLIQYMPVDLRVVLISVGKSDPYKVFYRITSNQIEIFLIRHPHQSPIG</sequence>